<proteinExistence type="predicted"/>
<accession>A0ABS1LTK1</accession>
<dbReference type="EMBL" id="JAEHNR010000008">
    <property type="protein sequence ID" value="MBL1071109.1"/>
    <property type="molecule type" value="Genomic_DNA"/>
</dbReference>
<reference evidence="1 2" key="1">
    <citation type="journal article" date="2021" name="Microorganisms">
        <title>Dual Inhibition of Salmonella enterica and Clostridium perfringens by New Probiotic Candidates Isolated from Chicken Intestinal Mucosa.</title>
        <authorList>
            <person name="Lone A."/>
            <person name="Mottawea W."/>
            <person name="Ait Chait Y."/>
            <person name="Hammami R."/>
        </authorList>
    </citation>
    <scope>NUCLEOTIDE SEQUENCE [LARGE SCALE GENOMIC DNA]</scope>
    <source>
        <strain evidence="1 2">A12</strain>
    </source>
</reference>
<organism evidence="1 2">
    <name type="scientific">Lactobacillus kitasatonis</name>
    <dbReference type="NCBI Taxonomy" id="237446"/>
    <lineage>
        <taxon>Bacteria</taxon>
        <taxon>Bacillati</taxon>
        <taxon>Bacillota</taxon>
        <taxon>Bacilli</taxon>
        <taxon>Lactobacillales</taxon>
        <taxon>Lactobacillaceae</taxon>
        <taxon>Lactobacillus</taxon>
    </lineage>
</organism>
<evidence type="ECO:0000313" key="1">
    <source>
        <dbReference type="EMBL" id="MBL1071109.1"/>
    </source>
</evidence>
<protein>
    <submittedName>
        <fullName evidence="1">Uncharacterized protein</fullName>
    </submittedName>
</protein>
<sequence>MTTDSKNLKIDEESKKTMLKELAIINGSIPDDDNKIDNLGGYFKNLGV</sequence>
<comment type="caution">
    <text evidence="1">The sequence shown here is derived from an EMBL/GenBank/DDBJ whole genome shotgun (WGS) entry which is preliminary data.</text>
</comment>
<dbReference type="RefSeq" id="WP_202017405.1">
    <property type="nucleotide sequence ID" value="NZ_JAEHNR010000008.1"/>
</dbReference>
<dbReference type="Proteomes" id="UP000640912">
    <property type="component" value="Unassembled WGS sequence"/>
</dbReference>
<gene>
    <name evidence="1" type="ORF">JEM47_00955</name>
</gene>
<evidence type="ECO:0000313" key="2">
    <source>
        <dbReference type="Proteomes" id="UP000640912"/>
    </source>
</evidence>
<keyword evidence="2" id="KW-1185">Reference proteome</keyword>
<name>A0ABS1LTK1_9LACO</name>